<organism evidence="2 3">
    <name type="scientific">Sorangium cellulosum</name>
    <name type="common">Polyangium cellulosum</name>
    <dbReference type="NCBI Taxonomy" id="56"/>
    <lineage>
        <taxon>Bacteria</taxon>
        <taxon>Pseudomonadati</taxon>
        <taxon>Myxococcota</taxon>
        <taxon>Polyangia</taxon>
        <taxon>Polyangiales</taxon>
        <taxon>Polyangiaceae</taxon>
        <taxon>Sorangium</taxon>
    </lineage>
</organism>
<name>A0A150QGQ7_SORCE</name>
<dbReference type="EMBL" id="JEMA01000683">
    <property type="protein sequence ID" value="KYF67103.1"/>
    <property type="molecule type" value="Genomic_DNA"/>
</dbReference>
<gene>
    <name evidence="2" type="ORF">BE15_08460</name>
</gene>
<evidence type="ECO:0000313" key="2">
    <source>
        <dbReference type="EMBL" id="KYF67103.1"/>
    </source>
</evidence>
<reference evidence="2 3" key="1">
    <citation type="submission" date="2014-02" db="EMBL/GenBank/DDBJ databases">
        <title>The small core and large imbalanced accessory genome model reveals a collaborative survival strategy of Sorangium cellulosum strains in nature.</title>
        <authorList>
            <person name="Han K."/>
            <person name="Peng R."/>
            <person name="Blom J."/>
            <person name="Li Y.-Z."/>
        </authorList>
    </citation>
    <scope>NUCLEOTIDE SEQUENCE [LARGE SCALE GENOMIC DNA]</scope>
    <source>
        <strain evidence="2 3">So0008-312</strain>
    </source>
</reference>
<dbReference type="Proteomes" id="UP000075260">
    <property type="component" value="Unassembled WGS sequence"/>
</dbReference>
<accession>A0A150QGQ7</accession>
<evidence type="ECO:0000256" key="1">
    <source>
        <dbReference type="SAM" id="MobiDB-lite"/>
    </source>
</evidence>
<dbReference type="AlphaFoldDB" id="A0A150QGQ7"/>
<proteinExistence type="predicted"/>
<evidence type="ECO:0000313" key="3">
    <source>
        <dbReference type="Proteomes" id="UP000075260"/>
    </source>
</evidence>
<comment type="caution">
    <text evidence="2">The sequence shown here is derived from an EMBL/GenBank/DDBJ whole genome shotgun (WGS) entry which is preliminary data.</text>
</comment>
<sequence>MDSPSTRGAAARRAALVSRAALVTSARHDIGVWRERRERRGRANVRTRERAKQRWATREVRRRDHRAPLAHARLRGAARQMRGFLREERDEG</sequence>
<protein>
    <submittedName>
        <fullName evidence="2">Uncharacterized protein</fullName>
    </submittedName>
</protein>
<feature type="compositionally biased region" description="Basic and acidic residues" evidence="1">
    <location>
        <begin position="46"/>
        <end position="62"/>
    </location>
</feature>
<feature type="region of interest" description="Disordered" evidence="1">
    <location>
        <begin position="39"/>
        <end position="69"/>
    </location>
</feature>